<dbReference type="PRINTS" id="PR00411">
    <property type="entry name" value="PNDRDTASEI"/>
</dbReference>
<sequence>MTTRVVVVGGGFAGVACANRLAGEPLVRTTLLDRNGYHQFQPLLYQVATAELAAEDVKFDLAKMFHRHDSVRTRTADVVSVDPEAPSVTLADGTTVDGDVLVLAGGAQPNFFHTSGAARYALPLYSVDDAERVRARVLELLRAAAAKPELAEDGALTFVVVGAGPTGVETAGALAELVRDVMEHVRAKVMLVDLGHIVLPAFSEKAHEYAVTQLKRRGVELRLGTAVSEVAADHIALADGTTIRTHLVVWGGGEMAAPLAARSGLPQGAGGRIDVRPDLTVTGHPAVYAVGDVANIPYGDEPALPQLGSVAAQAGDWAARNIIADLEGDGRESFHYRDKGIMAMIGRKAAVAEVGEHRHEMRGRFAFAAWLGVHASLLANAGAEMKAFTTWAEEFYLRPHHRSAELLDPTNDQVPPVGLATTRDG</sequence>
<feature type="region of interest" description="Disordered" evidence="6">
    <location>
        <begin position="406"/>
        <end position="425"/>
    </location>
</feature>
<protein>
    <submittedName>
        <fullName evidence="8">NADH dehydrogenase</fullName>
    </submittedName>
</protein>
<dbReference type="PANTHER" id="PTHR42913:SF3">
    <property type="entry name" value="64 KDA MITOCHONDRIAL NADH DEHYDROGENASE (EUROFUNG)"/>
    <property type="match status" value="1"/>
</dbReference>
<evidence type="ECO:0000256" key="5">
    <source>
        <dbReference type="ARBA" id="ARBA00023002"/>
    </source>
</evidence>
<evidence type="ECO:0000256" key="1">
    <source>
        <dbReference type="ARBA" id="ARBA00001974"/>
    </source>
</evidence>
<comment type="caution">
    <text evidence="8">The sequence shown here is derived from an EMBL/GenBank/DDBJ whole genome shotgun (WGS) entry which is preliminary data.</text>
</comment>
<comment type="cofactor">
    <cofactor evidence="1">
        <name>FAD</name>
        <dbReference type="ChEBI" id="CHEBI:57692"/>
    </cofactor>
</comment>
<evidence type="ECO:0000313" key="9">
    <source>
        <dbReference type="Proteomes" id="UP000482960"/>
    </source>
</evidence>
<reference evidence="8 9" key="1">
    <citation type="submission" date="2020-03" db="EMBL/GenBank/DDBJ databases">
        <title>Whole genome shotgun sequence of Phytohabitans rumicis NBRC 108638.</title>
        <authorList>
            <person name="Komaki H."/>
            <person name="Tamura T."/>
        </authorList>
    </citation>
    <scope>NUCLEOTIDE SEQUENCE [LARGE SCALE GENOMIC DNA]</scope>
    <source>
        <strain evidence="8 9">NBRC 108638</strain>
    </source>
</reference>
<dbReference type="Proteomes" id="UP000482960">
    <property type="component" value="Unassembled WGS sequence"/>
</dbReference>
<dbReference type="AlphaFoldDB" id="A0A6V8KN56"/>
<gene>
    <name evidence="8" type="primary">ndh_1</name>
    <name evidence="8" type="ORF">Prum_002450</name>
</gene>
<evidence type="ECO:0000256" key="6">
    <source>
        <dbReference type="SAM" id="MobiDB-lite"/>
    </source>
</evidence>
<reference evidence="8 9" key="2">
    <citation type="submission" date="2020-03" db="EMBL/GenBank/DDBJ databases">
        <authorList>
            <person name="Ichikawa N."/>
            <person name="Kimura A."/>
            <person name="Kitahashi Y."/>
            <person name="Uohara A."/>
        </authorList>
    </citation>
    <scope>NUCLEOTIDE SEQUENCE [LARGE SCALE GENOMIC DNA]</scope>
    <source>
        <strain evidence="8 9">NBRC 108638</strain>
    </source>
</reference>
<organism evidence="8 9">
    <name type="scientific">Phytohabitans rumicis</name>
    <dbReference type="NCBI Taxonomy" id="1076125"/>
    <lineage>
        <taxon>Bacteria</taxon>
        <taxon>Bacillati</taxon>
        <taxon>Actinomycetota</taxon>
        <taxon>Actinomycetes</taxon>
        <taxon>Micromonosporales</taxon>
        <taxon>Micromonosporaceae</taxon>
    </lineage>
</organism>
<evidence type="ECO:0000256" key="2">
    <source>
        <dbReference type="ARBA" id="ARBA00005272"/>
    </source>
</evidence>
<dbReference type="Pfam" id="PF07992">
    <property type="entry name" value="Pyr_redox_2"/>
    <property type="match status" value="1"/>
</dbReference>
<comment type="similarity">
    <text evidence="2">Belongs to the NADH dehydrogenase family.</text>
</comment>
<accession>A0A6V8KN56</accession>
<keyword evidence="3" id="KW-0285">Flavoprotein</keyword>
<dbReference type="InterPro" id="IPR023753">
    <property type="entry name" value="FAD/NAD-binding_dom"/>
</dbReference>
<dbReference type="PRINTS" id="PR00368">
    <property type="entry name" value="FADPNR"/>
</dbReference>
<keyword evidence="4" id="KW-0274">FAD</keyword>
<dbReference type="GO" id="GO:0019646">
    <property type="term" value="P:aerobic electron transport chain"/>
    <property type="evidence" value="ECO:0007669"/>
    <property type="project" value="TreeGrafter"/>
</dbReference>
<dbReference type="GO" id="GO:0003955">
    <property type="term" value="F:NAD(P)H dehydrogenase (quinone) activity"/>
    <property type="evidence" value="ECO:0007669"/>
    <property type="project" value="TreeGrafter"/>
</dbReference>
<dbReference type="Gene3D" id="3.50.50.100">
    <property type="match status" value="1"/>
</dbReference>
<keyword evidence="9" id="KW-1185">Reference proteome</keyword>
<evidence type="ECO:0000313" key="8">
    <source>
        <dbReference type="EMBL" id="GFJ86603.1"/>
    </source>
</evidence>
<dbReference type="RefSeq" id="WP_173073181.1">
    <property type="nucleotide sequence ID" value="NZ_BAABJB010000030.1"/>
</dbReference>
<dbReference type="SUPFAM" id="SSF51905">
    <property type="entry name" value="FAD/NAD(P)-binding domain"/>
    <property type="match status" value="2"/>
</dbReference>
<dbReference type="PROSITE" id="PS51257">
    <property type="entry name" value="PROKAR_LIPOPROTEIN"/>
    <property type="match status" value="1"/>
</dbReference>
<evidence type="ECO:0000256" key="3">
    <source>
        <dbReference type="ARBA" id="ARBA00022630"/>
    </source>
</evidence>
<dbReference type="InterPro" id="IPR036188">
    <property type="entry name" value="FAD/NAD-bd_sf"/>
</dbReference>
<evidence type="ECO:0000259" key="7">
    <source>
        <dbReference type="Pfam" id="PF07992"/>
    </source>
</evidence>
<feature type="domain" description="FAD/NAD(P)-binding" evidence="7">
    <location>
        <begin position="4"/>
        <end position="314"/>
    </location>
</feature>
<proteinExistence type="inferred from homology"/>
<name>A0A6V8KN56_9ACTN</name>
<evidence type="ECO:0000256" key="4">
    <source>
        <dbReference type="ARBA" id="ARBA00022827"/>
    </source>
</evidence>
<dbReference type="PANTHER" id="PTHR42913">
    <property type="entry name" value="APOPTOSIS-INDUCING FACTOR 1"/>
    <property type="match status" value="1"/>
</dbReference>
<dbReference type="EMBL" id="BLPG01000001">
    <property type="protein sequence ID" value="GFJ86603.1"/>
    <property type="molecule type" value="Genomic_DNA"/>
</dbReference>
<keyword evidence="5" id="KW-0560">Oxidoreductase</keyword>
<dbReference type="InterPro" id="IPR051169">
    <property type="entry name" value="NADH-Q_oxidoreductase"/>
</dbReference>